<dbReference type="Pfam" id="PF19503">
    <property type="entry name" value="DUF6037"/>
    <property type="match status" value="1"/>
</dbReference>
<dbReference type="RefSeq" id="WP_168150106.1">
    <property type="nucleotide sequence ID" value="NZ_JAAVXB010000023.1"/>
</dbReference>
<accession>A0A969WEX5</accession>
<dbReference type="EMBL" id="JAAVXB010000023">
    <property type="protein sequence ID" value="NKF24798.1"/>
    <property type="molecule type" value="Genomic_DNA"/>
</dbReference>
<name>A0A969WEX5_9GAMM</name>
<reference evidence="1" key="1">
    <citation type="submission" date="2020-03" db="EMBL/GenBank/DDBJ databases">
        <title>Solimonas marina sp. nov., isolated from deep seawater of the Pacific Ocean.</title>
        <authorList>
            <person name="Liu X."/>
            <person name="Lai Q."/>
            <person name="Sun F."/>
            <person name="Gai Y."/>
            <person name="Li G."/>
            <person name="Shao Z."/>
        </authorList>
    </citation>
    <scope>NUCLEOTIDE SEQUENCE</scope>
    <source>
        <strain evidence="1">C16B3</strain>
    </source>
</reference>
<evidence type="ECO:0000313" key="2">
    <source>
        <dbReference type="Proteomes" id="UP000653472"/>
    </source>
</evidence>
<protein>
    <submittedName>
        <fullName evidence="1">Rloe protein</fullName>
    </submittedName>
</protein>
<comment type="caution">
    <text evidence="1">The sequence shown here is derived from an EMBL/GenBank/DDBJ whole genome shotgun (WGS) entry which is preliminary data.</text>
</comment>
<proteinExistence type="predicted"/>
<keyword evidence="2" id="KW-1185">Reference proteome</keyword>
<evidence type="ECO:0000313" key="1">
    <source>
        <dbReference type="EMBL" id="NKF24798.1"/>
    </source>
</evidence>
<organism evidence="1 2">
    <name type="scientific">Solimonas marina</name>
    <dbReference type="NCBI Taxonomy" id="2714601"/>
    <lineage>
        <taxon>Bacteria</taxon>
        <taxon>Pseudomonadati</taxon>
        <taxon>Pseudomonadota</taxon>
        <taxon>Gammaproteobacteria</taxon>
        <taxon>Nevskiales</taxon>
        <taxon>Nevskiaceae</taxon>
        <taxon>Solimonas</taxon>
    </lineage>
</organism>
<gene>
    <name evidence="1" type="ORF">G7Y82_21030</name>
</gene>
<dbReference type="InterPro" id="IPR046100">
    <property type="entry name" value="DUF6037"/>
</dbReference>
<sequence length="192" mass="22499">MRLDNLQPLYRSMRDQEIERFRFSYSHRNVTFDVIFMIDEAPFVLLFGARGHAFSMEFEVHQGFNVNPKLEPEKYKELCRLLDIRYNPDAPFSPRAFLEIFNEHIPGVATAAGRAQPHHVAAIRRDVEESHKIYFCAWLDNNKAGNTVTAENLHKTRRLLGQQAFETCRRKNLSSRWTDRKELAQECVLPDC</sequence>
<dbReference type="AlphaFoldDB" id="A0A969WEX5"/>
<dbReference type="Proteomes" id="UP000653472">
    <property type="component" value="Unassembled WGS sequence"/>
</dbReference>